<sequence length="212" mass="22761">MMSTNTCFKCDRPGHYARDCQNVGGGGGRGVGGPRDRRDFGRREKCYKCNQMGHFARDCKEDLDRCYRCNEPSSYGEEETYFQNWFTTPIWIWYTHTHRVPVAGCCAIANANHTQPVAAFAGVVVCACIKIPPPDRATIDDTHTHITNGYVLQENYYNSATAASSAAAAAALIGHSPYGVGTVVPPIGAGTAGVGAACAAAAMSASKPRFKL</sequence>
<dbReference type="GO" id="GO:0008270">
    <property type="term" value="F:zinc ion binding"/>
    <property type="evidence" value="ECO:0007669"/>
    <property type="project" value="UniProtKB-KW"/>
</dbReference>
<proteinExistence type="predicted"/>
<evidence type="ECO:0000256" key="4">
    <source>
        <dbReference type="ARBA" id="ARBA00022833"/>
    </source>
</evidence>
<evidence type="ECO:0000256" key="1">
    <source>
        <dbReference type="ARBA" id="ARBA00022723"/>
    </source>
</evidence>
<evidence type="ECO:0000313" key="7">
    <source>
        <dbReference type="EnsemblMetazoa" id="ACUA005632-PA"/>
    </source>
</evidence>
<dbReference type="Pfam" id="PF00098">
    <property type="entry name" value="zf-CCHC"/>
    <property type="match status" value="2"/>
</dbReference>
<dbReference type="InterPro" id="IPR001878">
    <property type="entry name" value="Znf_CCHC"/>
</dbReference>
<dbReference type="PANTHER" id="PTHR47103:SF8">
    <property type="entry name" value="DNA-BINDING PROTEIN"/>
    <property type="match status" value="1"/>
</dbReference>
<keyword evidence="2" id="KW-0677">Repeat</keyword>
<dbReference type="SUPFAM" id="SSF57756">
    <property type="entry name" value="Retrovirus zinc finger-like domains"/>
    <property type="match status" value="2"/>
</dbReference>
<reference evidence="8" key="1">
    <citation type="submission" date="2013-09" db="EMBL/GenBank/DDBJ databases">
        <title>The Genome Sequence of Anopheles culicifacies species A.</title>
        <authorList>
            <consortium name="The Broad Institute Genomics Platform"/>
            <person name="Neafsey D.E."/>
            <person name="Besansky N."/>
            <person name="Howell P."/>
            <person name="Walton C."/>
            <person name="Young S.K."/>
            <person name="Zeng Q."/>
            <person name="Gargeya S."/>
            <person name="Fitzgerald M."/>
            <person name="Haas B."/>
            <person name="Abouelleil A."/>
            <person name="Allen A.W."/>
            <person name="Alvarado L."/>
            <person name="Arachchi H.M."/>
            <person name="Berlin A.M."/>
            <person name="Chapman S.B."/>
            <person name="Gainer-Dewar J."/>
            <person name="Goldberg J."/>
            <person name="Griggs A."/>
            <person name="Gujja S."/>
            <person name="Hansen M."/>
            <person name="Howarth C."/>
            <person name="Imamovic A."/>
            <person name="Ireland A."/>
            <person name="Larimer J."/>
            <person name="McCowan C."/>
            <person name="Murphy C."/>
            <person name="Pearson M."/>
            <person name="Poon T.W."/>
            <person name="Priest M."/>
            <person name="Roberts A."/>
            <person name="Saif S."/>
            <person name="Shea T."/>
            <person name="Sisk P."/>
            <person name="Sykes S."/>
            <person name="Wortman J."/>
            <person name="Nusbaum C."/>
            <person name="Birren B."/>
        </authorList>
    </citation>
    <scope>NUCLEOTIDE SEQUENCE [LARGE SCALE GENOMIC DNA]</scope>
    <source>
        <strain evidence="8">A-37</strain>
    </source>
</reference>
<name>A0A182LZD7_9DIPT</name>
<reference evidence="7" key="2">
    <citation type="submission" date="2020-05" db="UniProtKB">
        <authorList>
            <consortium name="EnsemblMetazoa"/>
        </authorList>
    </citation>
    <scope>IDENTIFICATION</scope>
    <source>
        <strain evidence="7">A-37</strain>
    </source>
</reference>
<keyword evidence="4" id="KW-0862">Zinc</keyword>
<evidence type="ECO:0000313" key="8">
    <source>
        <dbReference type="Proteomes" id="UP000075883"/>
    </source>
</evidence>
<keyword evidence="8" id="KW-1185">Reference proteome</keyword>
<organism evidence="7 8">
    <name type="scientific">Anopheles culicifacies</name>
    <dbReference type="NCBI Taxonomy" id="139723"/>
    <lineage>
        <taxon>Eukaryota</taxon>
        <taxon>Metazoa</taxon>
        <taxon>Ecdysozoa</taxon>
        <taxon>Arthropoda</taxon>
        <taxon>Hexapoda</taxon>
        <taxon>Insecta</taxon>
        <taxon>Pterygota</taxon>
        <taxon>Neoptera</taxon>
        <taxon>Endopterygota</taxon>
        <taxon>Diptera</taxon>
        <taxon>Nematocera</taxon>
        <taxon>Culicoidea</taxon>
        <taxon>Culicidae</taxon>
        <taxon>Anophelinae</taxon>
        <taxon>Anopheles</taxon>
        <taxon>culicifacies species complex</taxon>
    </lineage>
</organism>
<evidence type="ECO:0000256" key="2">
    <source>
        <dbReference type="ARBA" id="ARBA00022737"/>
    </source>
</evidence>
<keyword evidence="1" id="KW-0479">Metal-binding</keyword>
<feature type="domain" description="CCHC-type" evidence="6">
    <location>
        <begin position="7"/>
        <end position="22"/>
    </location>
</feature>
<evidence type="ECO:0000256" key="3">
    <source>
        <dbReference type="ARBA" id="ARBA00022771"/>
    </source>
</evidence>
<dbReference type="SMART" id="SM00343">
    <property type="entry name" value="ZnF_C2HC"/>
    <property type="match status" value="2"/>
</dbReference>
<dbReference type="PANTHER" id="PTHR47103">
    <property type="entry name" value="DNA-BINDING PROTEIN"/>
    <property type="match status" value="1"/>
</dbReference>
<keyword evidence="3 5" id="KW-0863">Zinc-finger</keyword>
<dbReference type="Proteomes" id="UP000075883">
    <property type="component" value="Unassembled WGS sequence"/>
</dbReference>
<evidence type="ECO:0000256" key="5">
    <source>
        <dbReference type="PROSITE-ProRule" id="PRU00047"/>
    </source>
</evidence>
<protein>
    <recommendedName>
        <fullName evidence="6">CCHC-type domain-containing protein</fullName>
    </recommendedName>
</protein>
<evidence type="ECO:0000259" key="6">
    <source>
        <dbReference type="PROSITE" id="PS50158"/>
    </source>
</evidence>
<accession>A0A182LZD7</accession>
<dbReference type="EnsemblMetazoa" id="ACUA005632-RA">
    <property type="protein sequence ID" value="ACUA005632-PA"/>
    <property type="gene ID" value="ACUA005632"/>
</dbReference>
<dbReference type="FunFam" id="4.10.60.10:FF:000111">
    <property type="entry name" value="AAEL017419-PA"/>
    <property type="match status" value="1"/>
</dbReference>
<dbReference type="STRING" id="139723.A0A182LZD7"/>
<dbReference type="AlphaFoldDB" id="A0A182LZD7"/>
<dbReference type="EMBL" id="AXCM01003618">
    <property type="status" value="NOT_ANNOTATED_CDS"/>
    <property type="molecule type" value="Genomic_DNA"/>
</dbReference>
<dbReference type="InterPro" id="IPR036875">
    <property type="entry name" value="Znf_CCHC_sf"/>
</dbReference>
<dbReference type="PROSITE" id="PS50158">
    <property type="entry name" value="ZF_CCHC"/>
    <property type="match status" value="2"/>
</dbReference>
<dbReference type="VEuPathDB" id="VectorBase:ACUA005632"/>
<feature type="domain" description="CCHC-type" evidence="6">
    <location>
        <begin position="45"/>
        <end position="61"/>
    </location>
</feature>
<dbReference type="GO" id="GO:0003676">
    <property type="term" value="F:nucleic acid binding"/>
    <property type="evidence" value="ECO:0007669"/>
    <property type="project" value="InterPro"/>
</dbReference>
<dbReference type="Gene3D" id="4.10.60.10">
    <property type="entry name" value="Zinc finger, CCHC-type"/>
    <property type="match status" value="2"/>
</dbReference>